<keyword evidence="3" id="KW-1003">Cell membrane</keyword>
<reference evidence="10 11" key="1">
    <citation type="journal article" date="2010" name="Stand. Genomic Sci.">
        <title>Complete genome sequence of Arcobacter nitrofigilis type strain (CI).</title>
        <authorList>
            <person name="Pati A."/>
            <person name="Gronow S."/>
            <person name="Lapidus A."/>
            <person name="Copeland A."/>
            <person name="Glavina Del Rio T."/>
            <person name="Nolan M."/>
            <person name="Lucas S."/>
            <person name="Tice H."/>
            <person name="Cheng J.F."/>
            <person name="Han C."/>
            <person name="Chertkov O."/>
            <person name="Bruce D."/>
            <person name="Tapia R."/>
            <person name="Goodwin L."/>
            <person name="Pitluck S."/>
            <person name="Liolios K."/>
            <person name="Ivanova N."/>
            <person name="Mavromatis K."/>
            <person name="Chen A."/>
            <person name="Palaniappan K."/>
            <person name="Land M."/>
            <person name="Hauser L."/>
            <person name="Chang Y.J."/>
            <person name="Jeffries C.D."/>
            <person name="Detter J.C."/>
            <person name="Rohde M."/>
            <person name="Goker M."/>
            <person name="Bristow J."/>
            <person name="Eisen J.A."/>
            <person name="Markowitz V."/>
            <person name="Hugenholtz P."/>
            <person name="Klenk H.P."/>
            <person name="Kyrpides N.C."/>
        </authorList>
    </citation>
    <scope>NUCLEOTIDE SEQUENCE [LARGE SCALE GENOMIC DNA]</scope>
    <source>
        <strain evidence="11">ATCC 33309 / DSM 7299 / CCUG 15893 / LMG 7604 / NCTC 12251 / CI</strain>
    </source>
</reference>
<accession>D5V5V4</accession>
<dbReference type="eggNOG" id="COG2391">
    <property type="taxonomic scope" value="Bacteria"/>
</dbReference>
<dbReference type="Pfam" id="PF04143">
    <property type="entry name" value="Sulf_transp"/>
    <property type="match status" value="1"/>
</dbReference>
<feature type="transmembrane region" description="Helical" evidence="9">
    <location>
        <begin position="83"/>
        <end position="101"/>
    </location>
</feature>
<keyword evidence="4" id="KW-0997">Cell inner membrane</keyword>
<evidence type="ECO:0000256" key="4">
    <source>
        <dbReference type="ARBA" id="ARBA00022519"/>
    </source>
</evidence>
<evidence type="ECO:0000256" key="9">
    <source>
        <dbReference type="SAM" id="Phobius"/>
    </source>
</evidence>
<sequence>MFDLEIYEIINILGLGLGMLFGIVAQKNQFCFSGSIKDYILLKSTRRGASVVFAMIVAIISTKIVGSYFDLDFTKTVYYKQDVNYFVVIFGGLLFGTGMMIADGCSNRHLIKFGQGDSKSLITLIFIGIFGFATAKGLIQGFLTPFTQNKTLLELSSMIENSTMNIYLVVGILFVILLVLAKKVKRIFTLIDGFLIGLIIAAAWTITGVLGQDSMERLIDLSGISFVYPTSKSLELFMFYQVNYFTFPIALLCGVMLGSFFMSFFNKKYSFGCTATQKVNRVTYNMIGGALMGVGGILSIGCTIGQGLTGMSTLAFASFLAIASIFISGVITAKILNKSGKLPMCFIFEWNDTPPDYNI</sequence>
<feature type="transmembrane region" description="Helical" evidence="9">
    <location>
        <begin position="47"/>
        <end position="71"/>
    </location>
</feature>
<dbReference type="OrthoDB" id="5342349at2"/>
<proteinExistence type="inferred from homology"/>
<protein>
    <submittedName>
        <fullName evidence="10">Uncharacterized protein</fullName>
    </submittedName>
</protein>
<dbReference type="STRING" id="572480.Arnit_1464"/>
<keyword evidence="11" id="KW-1185">Reference proteome</keyword>
<feature type="transmembrane region" description="Helical" evidence="9">
    <location>
        <begin position="244"/>
        <end position="265"/>
    </location>
</feature>
<evidence type="ECO:0000256" key="2">
    <source>
        <dbReference type="ARBA" id="ARBA00022448"/>
    </source>
</evidence>
<dbReference type="PANTHER" id="PTHR30574">
    <property type="entry name" value="INNER MEMBRANE PROTEIN YEDE"/>
    <property type="match status" value="1"/>
</dbReference>
<feature type="transmembrane region" description="Helical" evidence="9">
    <location>
        <begin position="314"/>
        <end position="336"/>
    </location>
</feature>
<feature type="transmembrane region" description="Helical" evidence="9">
    <location>
        <begin position="163"/>
        <end position="180"/>
    </location>
</feature>
<gene>
    <name evidence="10" type="ordered locus">Arnit_1464</name>
</gene>
<dbReference type="Proteomes" id="UP000000939">
    <property type="component" value="Chromosome"/>
</dbReference>
<dbReference type="EMBL" id="CP001999">
    <property type="protein sequence ID" value="ADG93121.1"/>
    <property type="molecule type" value="Genomic_DNA"/>
</dbReference>
<feature type="transmembrane region" description="Helical" evidence="9">
    <location>
        <begin position="6"/>
        <end position="26"/>
    </location>
</feature>
<dbReference type="KEGG" id="ant:Arnit_1464"/>
<evidence type="ECO:0000256" key="1">
    <source>
        <dbReference type="ARBA" id="ARBA00004429"/>
    </source>
</evidence>
<dbReference type="AlphaFoldDB" id="D5V5V4"/>
<evidence type="ECO:0000256" key="3">
    <source>
        <dbReference type="ARBA" id="ARBA00022475"/>
    </source>
</evidence>
<evidence type="ECO:0000256" key="5">
    <source>
        <dbReference type="ARBA" id="ARBA00022692"/>
    </source>
</evidence>
<keyword evidence="6 9" id="KW-1133">Transmembrane helix</keyword>
<feature type="transmembrane region" description="Helical" evidence="9">
    <location>
        <begin position="121"/>
        <end position="143"/>
    </location>
</feature>
<comment type="subcellular location">
    <subcellularLocation>
        <location evidence="1">Cell inner membrane</location>
        <topology evidence="1">Multi-pass membrane protein</topology>
    </subcellularLocation>
</comment>
<dbReference type="RefSeq" id="WP_013135266.1">
    <property type="nucleotide sequence ID" value="NC_014166.1"/>
</dbReference>
<evidence type="ECO:0000256" key="6">
    <source>
        <dbReference type="ARBA" id="ARBA00022989"/>
    </source>
</evidence>
<dbReference type="PANTHER" id="PTHR30574:SF1">
    <property type="entry name" value="SULPHUR TRANSPORT DOMAIN-CONTAINING PROTEIN"/>
    <property type="match status" value="1"/>
</dbReference>
<comment type="similarity">
    <text evidence="8">Belongs to the TsuA/YedE (TC 9.B.102) family.</text>
</comment>
<organism evidence="10 11">
    <name type="scientific">Arcobacter nitrofigilis (strain ATCC 33309 / DSM 7299 / CCUG 15893 / LMG 7604 / NCTC 12251 / CI)</name>
    <name type="common">Campylobacter nitrofigilis</name>
    <dbReference type="NCBI Taxonomy" id="572480"/>
    <lineage>
        <taxon>Bacteria</taxon>
        <taxon>Pseudomonadati</taxon>
        <taxon>Campylobacterota</taxon>
        <taxon>Epsilonproteobacteria</taxon>
        <taxon>Campylobacterales</taxon>
        <taxon>Arcobacteraceae</taxon>
        <taxon>Arcobacter</taxon>
    </lineage>
</organism>
<keyword evidence="2" id="KW-0813">Transport</keyword>
<dbReference type="HOGENOM" id="CLU_050656_2_0_7"/>
<feature type="transmembrane region" description="Helical" evidence="9">
    <location>
        <begin position="286"/>
        <end position="308"/>
    </location>
</feature>
<keyword evidence="5 9" id="KW-0812">Transmembrane</keyword>
<evidence type="ECO:0000256" key="7">
    <source>
        <dbReference type="ARBA" id="ARBA00023136"/>
    </source>
</evidence>
<dbReference type="GO" id="GO:0005886">
    <property type="term" value="C:plasma membrane"/>
    <property type="evidence" value="ECO:0007669"/>
    <property type="project" value="UniProtKB-SubCell"/>
</dbReference>
<dbReference type="InterPro" id="IPR007272">
    <property type="entry name" value="Sulf_transp_TsuA/YedE"/>
</dbReference>
<evidence type="ECO:0000313" key="11">
    <source>
        <dbReference type="Proteomes" id="UP000000939"/>
    </source>
</evidence>
<evidence type="ECO:0000256" key="8">
    <source>
        <dbReference type="ARBA" id="ARBA00035655"/>
    </source>
</evidence>
<evidence type="ECO:0000313" key="10">
    <source>
        <dbReference type="EMBL" id="ADG93121.1"/>
    </source>
</evidence>
<feature type="transmembrane region" description="Helical" evidence="9">
    <location>
        <begin position="187"/>
        <end position="206"/>
    </location>
</feature>
<name>D5V5V4_ARCNC</name>
<keyword evidence="7 9" id="KW-0472">Membrane</keyword>